<accession>A0AAE0K5F1</accession>
<name>A0AAE0K5F1_9PEZI</name>
<evidence type="ECO:0000256" key="2">
    <source>
        <dbReference type="SAM" id="Phobius"/>
    </source>
</evidence>
<reference evidence="3" key="2">
    <citation type="submission" date="2023-06" db="EMBL/GenBank/DDBJ databases">
        <authorList>
            <consortium name="Lawrence Berkeley National Laboratory"/>
            <person name="Haridas S."/>
            <person name="Hensen N."/>
            <person name="Bonometti L."/>
            <person name="Westerberg I."/>
            <person name="Brannstrom I.O."/>
            <person name="Guillou S."/>
            <person name="Cros-Aarteil S."/>
            <person name="Calhoun S."/>
            <person name="Kuo A."/>
            <person name="Mondo S."/>
            <person name="Pangilinan J."/>
            <person name="Riley R."/>
            <person name="Labutti K."/>
            <person name="Andreopoulos B."/>
            <person name="Lipzen A."/>
            <person name="Chen C."/>
            <person name="Yanf M."/>
            <person name="Daum C."/>
            <person name="Ng V."/>
            <person name="Clum A."/>
            <person name="Steindorff A."/>
            <person name="Ohm R."/>
            <person name="Martin F."/>
            <person name="Silar P."/>
            <person name="Natvig D."/>
            <person name="Lalanne C."/>
            <person name="Gautier V."/>
            <person name="Ament-Velasquez S.L."/>
            <person name="Kruys A."/>
            <person name="Hutchinson M.I."/>
            <person name="Powell A.J."/>
            <person name="Barry K."/>
            <person name="Miller A.N."/>
            <person name="Grigoriev I.V."/>
            <person name="Debuchy R."/>
            <person name="Gladieux P."/>
            <person name="Thoren M.H."/>
            <person name="Johannesson H."/>
        </authorList>
    </citation>
    <scope>NUCLEOTIDE SEQUENCE</scope>
    <source>
        <strain evidence="3">CBS 958.72</strain>
    </source>
</reference>
<comment type="caution">
    <text evidence="3">The sequence shown here is derived from an EMBL/GenBank/DDBJ whole genome shotgun (WGS) entry which is preliminary data.</text>
</comment>
<evidence type="ECO:0008006" key="5">
    <source>
        <dbReference type="Google" id="ProtNLM"/>
    </source>
</evidence>
<dbReference type="AlphaFoldDB" id="A0AAE0K5F1"/>
<evidence type="ECO:0000313" key="4">
    <source>
        <dbReference type="Proteomes" id="UP001287356"/>
    </source>
</evidence>
<proteinExistence type="predicted"/>
<dbReference type="Proteomes" id="UP001287356">
    <property type="component" value="Unassembled WGS sequence"/>
</dbReference>
<evidence type="ECO:0000313" key="3">
    <source>
        <dbReference type="EMBL" id="KAK3369680.1"/>
    </source>
</evidence>
<keyword evidence="2" id="KW-1133">Transmembrane helix</keyword>
<feature type="transmembrane region" description="Helical" evidence="2">
    <location>
        <begin position="280"/>
        <end position="298"/>
    </location>
</feature>
<feature type="region of interest" description="Disordered" evidence="1">
    <location>
        <begin position="1"/>
        <end position="36"/>
    </location>
</feature>
<reference evidence="3" key="1">
    <citation type="journal article" date="2023" name="Mol. Phylogenet. Evol.">
        <title>Genome-scale phylogeny and comparative genomics of the fungal order Sordariales.</title>
        <authorList>
            <person name="Hensen N."/>
            <person name="Bonometti L."/>
            <person name="Westerberg I."/>
            <person name="Brannstrom I.O."/>
            <person name="Guillou S."/>
            <person name="Cros-Aarteil S."/>
            <person name="Calhoun S."/>
            <person name="Haridas S."/>
            <person name="Kuo A."/>
            <person name="Mondo S."/>
            <person name="Pangilinan J."/>
            <person name="Riley R."/>
            <person name="LaButti K."/>
            <person name="Andreopoulos B."/>
            <person name="Lipzen A."/>
            <person name="Chen C."/>
            <person name="Yan M."/>
            <person name="Daum C."/>
            <person name="Ng V."/>
            <person name="Clum A."/>
            <person name="Steindorff A."/>
            <person name="Ohm R.A."/>
            <person name="Martin F."/>
            <person name="Silar P."/>
            <person name="Natvig D.O."/>
            <person name="Lalanne C."/>
            <person name="Gautier V."/>
            <person name="Ament-Velasquez S.L."/>
            <person name="Kruys A."/>
            <person name="Hutchinson M.I."/>
            <person name="Powell A.J."/>
            <person name="Barry K."/>
            <person name="Miller A.N."/>
            <person name="Grigoriev I.V."/>
            <person name="Debuchy R."/>
            <person name="Gladieux P."/>
            <person name="Hiltunen Thoren M."/>
            <person name="Johannesson H."/>
        </authorList>
    </citation>
    <scope>NUCLEOTIDE SEQUENCE</scope>
    <source>
        <strain evidence="3">CBS 958.72</strain>
    </source>
</reference>
<protein>
    <recommendedName>
        <fullName evidence="5">Transmembrane protein</fullName>
    </recommendedName>
</protein>
<organism evidence="3 4">
    <name type="scientific">Lasiosphaeria ovina</name>
    <dbReference type="NCBI Taxonomy" id="92902"/>
    <lineage>
        <taxon>Eukaryota</taxon>
        <taxon>Fungi</taxon>
        <taxon>Dikarya</taxon>
        <taxon>Ascomycota</taxon>
        <taxon>Pezizomycotina</taxon>
        <taxon>Sordariomycetes</taxon>
        <taxon>Sordariomycetidae</taxon>
        <taxon>Sordariales</taxon>
        <taxon>Lasiosphaeriaceae</taxon>
        <taxon>Lasiosphaeria</taxon>
    </lineage>
</organism>
<keyword evidence="2" id="KW-0812">Transmembrane</keyword>
<feature type="transmembrane region" description="Helical" evidence="2">
    <location>
        <begin position="318"/>
        <end position="337"/>
    </location>
</feature>
<keyword evidence="2" id="KW-0472">Membrane</keyword>
<gene>
    <name evidence="3" type="ORF">B0T24DRAFT_363689</name>
</gene>
<keyword evidence="4" id="KW-1185">Reference proteome</keyword>
<sequence length="339" mass="36370">MADDDSINPANPPPVGNLEPVRTGGAAQPPIAPSGIRNMEHQSMASNPVPVSFLRPAPTFHEGEVKITRLKAFVGTTGVSAGAEWETTVRGKRCTRCPKITSTNQTFSVSIDNEVLGGVSAGAFGNFGNVSEHVLPSSVPEDAAAYLVLGIFSPVDRQPAERVVVIRQEDAKRLFLKVRLATAQLRGVSGFFSLKSVQAFRLYRCITSAGSHEPLKMDDAALADLRQFKAAYKQQPWPPPAVNEKWTRWAFDCLDNGTLDIMDERAYSLEVVLGWSPSRIAIAVLLPVALSLAVGLWFNSRDWGDLATIQTAWGLASYIATAGGLVAAVLGIISGLADN</sequence>
<evidence type="ECO:0000256" key="1">
    <source>
        <dbReference type="SAM" id="MobiDB-lite"/>
    </source>
</evidence>
<dbReference type="EMBL" id="JAULSN010000006">
    <property type="protein sequence ID" value="KAK3369680.1"/>
    <property type="molecule type" value="Genomic_DNA"/>
</dbReference>